<evidence type="ECO:0000313" key="2">
    <source>
        <dbReference type="Proteomes" id="UP001319060"/>
    </source>
</evidence>
<evidence type="ECO:0000313" key="1">
    <source>
        <dbReference type="EMBL" id="MBN3544327.1"/>
    </source>
</evidence>
<gene>
    <name evidence="1" type="ORF">JYA64_03355</name>
</gene>
<keyword evidence="2" id="KW-1185">Reference proteome</keyword>
<dbReference type="InterPro" id="IPR031681">
    <property type="entry name" value="YwqH-like"/>
</dbReference>
<reference evidence="1 2" key="1">
    <citation type="submission" date="2021-01" db="EMBL/GenBank/DDBJ databases">
        <title>Genome Sequencing of Type Strains.</title>
        <authorList>
            <person name="Lemaire J.F."/>
            <person name="Inderbitzin P."/>
            <person name="Collins S.B."/>
            <person name="Wespe N."/>
            <person name="Knight-Connoni V."/>
        </authorList>
    </citation>
    <scope>NUCLEOTIDE SEQUENCE [LARGE SCALE GENOMIC DNA]</scope>
    <source>
        <strain evidence="1 2">DSM 14730</strain>
    </source>
</reference>
<dbReference type="RefSeq" id="WP_188404099.1">
    <property type="nucleotide sequence ID" value="NZ_BMCE01000003.1"/>
</dbReference>
<protein>
    <submittedName>
        <fullName evidence="1">DUF5082 family protein</fullName>
    </submittedName>
</protein>
<organism evidence="1 2">
    <name type="scientific">Fictibacillus barbaricus</name>
    <dbReference type="NCBI Taxonomy" id="182136"/>
    <lineage>
        <taxon>Bacteria</taxon>
        <taxon>Bacillati</taxon>
        <taxon>Bacillota</taxon>
        <taxon>Bacilli</taxon>
        <taxon>Bacillales</taxon>
        <taxon>Fictibacillaceae</taxon>
        <taxon>Fictibacillus</taxon>
    </lineage>
</organism>
<proteinExistence type="predicted"/>
<name>A0ABS2Z883_9BACL</name>
<accession>A0ABS2Z883</accession>
<dbReference type="Pfam" id="PF16888">
    <property type="entry name" value="YwqH-like"/>
    <property type="match status" value="1"/>
</dbReference>
<dbReference type="EMBL" id="JAFHKS010000041">
    <property type="protein sequence ID" value="MBN3544327.1"/>
    <property type="molecule type" value="Genomic_DNA"/>
</dbReference>
<dbReference type="Proteomes" id="UP001319060">
    <property type="component" value="Unassembled WGS sequence"/>
</dbReference>
<sequence length="142" mass="16275">MGFSDELSAIYRSLSSSSAAIDEKISRLQRAKSEIDQEQNISLQEIRKILEPELGSLWTGNRARSFDESRDEAHQIMQEIVDEDYDDYKQKIDFKIGLLKAERESLNFLGGLANEASQLLDKGEEAFDELGSRIDDLKRRIF</sequence>
<comment type="caution">
    <text evidence="1">The sequence shown here is derived from an EMBL/GenBank/DDBJ whole genome shotgun (WGS) entry which is preliminary data.</text>
</comment>